<feature type="transmembrane region" description="Helical" evidence="13">
    <location>
        <begin position="262"/>
        <end position="282"/>
    </location>
</feature>
<keyword evidence="8 13" id="KW-1133">Transmembrane helix</keyword>
<feature type="repeat" description="Solcar" evidence="11">
    <location>
        <begin position="143"/>
        <end position="247"/>
    </location>
</feature>
<gene>
    <name evidence="14" type="ORF">AC631_05637</name>
</gene>
<comment type="similarity">
    <text evidence="3 12">Belongs to the mitochondrial carrier (TC 2.A.29) family.</text>
</comment>
<dbReference type="EMBL" id="LMYN01000244">
    <property type="protein sequence ID" value="KRZ98600.1"/>
    <property type="molecule type" value="Genomic_DNA"/>
</dbReference>
<dbReference type="InterPro" id="IPR018108">
    <property type="entry name" value="MCP_transmembrane"/>
</dbReference>
<dbReference type="Gene3D" id="1.50.40.10">
    <property type="entry name" value="Mitochondrial carrier domain"/>
    <property type="match status" value="1"/>
</dbReference>
<proteinExistence type="inferred from homology"/>
<dbReference type="PANTHER" id="PTHR45624:SF9">
    <property type="entry name" value="CARRIER PROTEIN, PUTATIVE (AFU_ORTHOLOGUE AFUA_4G06390)-RELATED"/>
    <property type="match status" value="1"/>
</dbReference>
<dbReference type="GO" id="GO:0031966">
    <property type="term" value="C:mitochondrial membrane"/>
    <property type="evidence" value="ECO:0007669"/>
    <property type="project" value="UniProtKB-SubCell"/>
</dbReference>
<dbReference type="PANTHER" id="PTHR45624">
    <property type="entry name" value="MITOCHONDRIAL BASIC AMINO ACIDS TRANSPORTER-RELATED"/>
    <property type="match status" value="1"/>
</dbReference>
<dbReference type="SUPFAM" id="SSF103506">
    <property type="entry name" value="Mitochondrial carrier"/>
    <property type="match status" value="1"/>
</dbReference>
<dbReference type="AlphaFoldDB" id="A0A0V1PQS4"/>
<evidence type="ECO:0000256" key="2">
    <source>
        <dbReference type="ARBA" id="ARBA00004225"/>
    </source>
</evidence>
<accession>A0A0V1PQS4</accession>
<keyword evidence="7" id="KW-0677">Repeat</keyword>
<evidence type="ECO:0000256" key="8">
    <source>
        <dbReference type="ARBA" id="ARBA00022989"/>
    </source>
</evidence>
<dbReference type="RefSeq" id="XP_015464703.1">
    <property type="nucleotide sequence ID" value="XM_015614466.1"/>
</dbReference>
<evidence type="ECO:0000256" key="3">
    <source>
        <dbReference type="ARBA" id="ARBA00006375"/>
    </source>
</evidence>
<evidence type="ECO:0000256" key="12">
    <source>
        <dbReference type="RuleBase" id="RU000488"/>
    </source>
</evidence>
<comment type="subcellular location">
    <subcellularLocation>
        <location evidence="2">Mitochondrion membrane</location>
        <topology evidence="2">Multi-pass membrane protein</topology>
    </subcellularLocation>
</comment>
<evidence type="ECO:0000256" key="13">
    <source>
        <dbReference type="SAM" id="Phobius"/>
    </source>
</evidence>
<feature type="transmembrane region" description="Helical" evidence="13">
    <location>
        <begin position="321"/>
        <end position="343"/>
    </location>
</feature>
<evidence type="ECO:0000256" key="11">
    <source>
        <dbReference type="PROSITE-ProRule" id="PRU00282"/>
    </source>
</evidence>
<comment type="caution">
    <text evidence="14">The sequence shown here is derived from an EMBL/GenBank/DDBJ whole genome shotgun (WGS) entry which is preliminary data.</text>
</comment>
<evidence type="ECO:0000256" key="1">
    <source>
        <dbReference type="ARBA" id="ARBA00002238"/>
    </source>
</evidence>
<evidence type="ECO:0000256" key="9">
    <source>
        <dbReference type="ARBA" id="ARBA00023128"/>
    </source>
</evidence>
<dbReference type="GeneID" id="26842646"/>
<evidence type="ECO:0000256" key="6">
    <source>
        <dbReference type="ARBA" id="ARBA00022692"/>
    </source>
</evidence>
<evidence type="ECO:0000256" key="10">
    <source>
        <dbReference type="ARBA" id="ARBA00023136"/>
    </source>
</evidence>
<keyword evidence="9" id="KW-0496">Mitochondrion</keyword>
<sequence>MSLADVKREQVSTKSSNGGIPAITGQIDYSKAIHIFPDALQPFRSTILAYGASFLSTTVGFPMDTVKTRMQTHKHFLNYLDCVKKTYHHEGVPGFFRGIWAPLISTSISKSLSVMIFTEVKPHCYNLIYGKHDTQNTVHPLLRNVPVCMLSGTLAGAGISLFACPFEFTKIYAQILKLIQKKSMKDLPKHLQTNHQEIKNISTTQTIRQILKHEGIRGLYSGYKYHLIRDSLSSGIYYSIYESMKWTMNELLKTDSNESSHISILMAGGFSGIFSWILIFPIDTTKSLIQRDLVTNILRKEQGLEPLPVKERKLEGFHRKLYRGLGISVTRSFIVNMVFFSVYEFVMAHVA</sequence>
<dbReference type="InterPro" id="IPR023395">
    <property type="entry name" value="MCP_dom_sf"/>
</dbReference>
<evidence type="ECO:0000313" key="14">
    <source>
        <dbReference type="EMBL" id="KRZ98600.1"/>
    </source>
</evidence>
<evidence type="ECO:0000313" key="15">
    <source>
        <dbReference type="Proteomes" id="UP000054251"/>
    </source>
</evidence>
<comment type="function">
    <text evidence="1">Mitochondrial transporter that mediates uptake of thiamine pyrophosphate (ThPP) into mitochondria.</text>
</comment>
<feature type="repeat" description="Solcar" evidence="11">
    <location>
        <begin position="259"/>
        <end position="349"/>
    </location>
</feature>
<reference evidence="14 15" key="1">
    <citation type="submission" date="2015-11" db="EMBL/GenBank/DDBJ databases">
        <title>The genome of Debaryomyces fabryi.</title>
        <authorList>
            <person name="Tafer H."/>
            <person name="Lopandic K."/>
        </authorList>
    </citation>
    <scope>NUCLEOTIDE SEQUENCE [LARGE SCALE GENOMIC DNA]</scope>
    <source>
        <strain evidence="14 15">CBS 789</strain>
    </source>
</reference>
<name>A0A0V1PQS4_9ASCO</name>
<dbReference type="Proteomes" id="UP000054251">
    <property type="component" value="Unassembled WGS sequence"/>
</dbReference>
<dbReference type="OrthoDB" id="2382881at2759"/>
<keyword evidence="15" id="KW-1185">Reference proteome</keyword>
<dbReference type="GO" id="GO:0022857">
    <property type="term" value="F:transmembrane transporter activity"/>
    <property type="evidence" value="ECO:0007669"/>
    <property type="project" value="TreeGrafter"/>
</dbReference>
<protein>
    <recommendedName>
        <fullName evidence="4">Mitochondrial thiamine pyrophosphate carrier 1</fullName>
    </recommendedName>
</protein>
<evidence type="ECO:0000256" key="5">
    <source>
        <dbReference type="ARBA" id="ARBA00022448"/>
    </source>
</evidence>
<organism evidence="14 15">
    <name type="scientific">Debaryomyces fabryi</name>
    <dbReference type="NCBI Taxonomy" id="58627"/>
    <lineage>
        <taxon>Eukaryota</taxon>
        <taxon>Fungi</taxon>
        <taxon>Dikarya</taxon>
        <taxon>Ascomycota</taxon>
        <taxon>Saccharomycotina</taxon>
        <taxon>Pichiomycetes</taxon>
        <taxon>Debaryomycetaceae</taxon>
        <taxon>Debaryomyces</taxon>
    </lineage>
</organism>
<keyword evidence="10 11" id="KW-0472">Membrane</keyword>
<keyword evidence="5 12" id="KW-0813">Transport</keyword>
<dbReference type="PROSITE" id="PS50920">
    <property type="entry name" value="SOLCAR"/>
    <property type="match status" value="3"/>
</dbReference>
<dbReference type="InterPro" id="IPR050567">
    <property type="entry name" value="Mitochondrial_Carrier"/>
</dbReference>
<dbReference type="Pfam" id="PF00153">
    <property type="entry name" value="Mito_carr"/>
    <property type="match status" value="3"/>
</dbReference>
<keyword evidence="6 11" id="KW-0812">Transmembrane</keyword>
<feature type="repeat" description="Solcar" evidence="11">
    <location>
        <begin position="40"/>
        <end position="123"/>
    </location>
</feature>
<evidence type="ECO:0000256" key="7">
    <source>
        <dbReference type="ARBA" id="ARBA00022737"/>
    </source>
</evidence>
<evidence type="ECO:0000256" key="4">
    <source>
        <dbReference type="ARBA" id="ARBA00021935"/>
    </source>
</evidence>